<evidence type="ECO:0000313" key="6">
    <source>
        <dbReference type="Proteomes" id="UP000435112"/>
    </source>
</evidence>
<dbReference type="EMBL" id="QXFT01001449">
    <property type="protein sequence ID" value="KAE9318399.1"/>
    <property type="molecule type" value="Genomic_DNA"/>
</dbReference>
<dbReference type="EMBL" id="QXFU01001348">
    <property type="protein sequence ID" value="KAE9004381.1"/>
    <property type="molecule type" value="Genomic_DNA"/>
</dbReference>
<evidence type="ECO:0000313" key="1">
    <source>
        <dbReference type="EMBL" id="KAE9003694.1"/>
    </source>
</evidence>
<keyword evidence="5" id="KW-1185">Reference proteome</keyword>
<sequence>MSCSARALAALSSRVLCKSSCLALISASWSFFCTSKRYWARVSYSLCLSDSAAARCSANFSKASSYLRCSV</sequence>
<name>A0A6A3KB31_9STRA</name>
<dbReference type="Proteomes" id="UP000434957">
    <property type="component" value="Unassembled WGS sequence"/>
</dbReference>
<evidence type="ECO:0000313" key="2">
    <source>
        <dbReference type="EMBL" id="KAE9004381.1"/>
    </source>
</evidence>
<evidence type="ECO:0000313" key="5">
    <source>
        <dbReference type="Proteomes" id="UP000434957"/>
    </source>
</evidence>
<dbReference type="OrthoDB" id="10379758at2759"/>
<organism evidence="2 6">
    <name type="scientific">Phytophthora rubi</name>
    <dbReference type="NCBI Taxonomy" id="129364"/>
    <lineage>
        <taxon>Eukaryota</taxon>
        <taxon>Sar</taxon>
        <taxon>Stramenopiles</taxon>
        <taxon>Oomycota</taxon>
        <taxon>Peronosporomycetes</taxon>
        <taxon>Peronosporales</taxon>
        <taxon>Peronosporaceae</taxon>
        <taxon>Phytophthora</taxon>
    </lineage>
</organism>
<reference evidence="4 6" key="1">
    <citation type="submission" date="2018-09" db="EMBL/GenBank/DDBJ databases">
        <title>Genomic investigation of the strawberry pathogen Phytophthora fragariae indicates pathogenicity is determined by transcriptional variation in three key races.</title>
        <authorList>
            <person name="Adams T.M."/>
            <person name="Armitage A.D."/>
            <person name="Sobczyk M.K."/>
            <person name="Bates H.J."/>
            <person name="Dunwell J.M."/>
            <person name="Nellist C.F."/>
            <person name="Harrison R.J."/>
        </authorList>
    </citation>
    <scope>NUCLEOTIDE SEQUENCE [LARGE SCALE GENOMIC DNA]</scope>
    <source>
        <strain evidence="1 4">SCRP249</strain>
        <strain evidence="2 6">SCRP324</strain>
        <strain evidence="3 5">SCRP333</strain>
    </source>
</reference>
<comment type="caution">
    <text evidence="2">The sequence shown here is derived from an EMBL/GenBank/DDBJ whole genome shotgun (WGS) entry which is preliminary data.</text>
</comment>
<gene>
    <name evidence="1" type="ORF">PR001_g17912</name>
    <name evidence="2" type="ORF">PR002_g17082</name>
    <name evidence="3" type="ORF">PR003_g18242</name>
</gene>
<dbReference type="Proteomes" id="UP000429607">
    <property type="component" value="Unassembled WGS sequence"/>
</dbReference>
<dbReference type="EMBL" id="QXFV01001531">
    <property type="protein sequence ID" value="KAE9003694.1"/>
    <property type="molecule type" value="Genomic_DNA"/>
</dbReference>
<proteinExistence type="predicted"/>
<dbReference type="AlphaFoldDB" id="A0A6A3KB31"/>
<dbReference type="Proteomes" id="UP000435112">
    <property type="component" value="Unassembled WGS sequence"/>
</dbReference>
<evidence type="ECO:0000313" key="4">
    <source>
        <dbReference type="Proteomes" id="UP000429607"/>
    </source>
</evidence>
<protein>
    <submittedName>
        <fullName evidence="2">Uncharacterized protein</fullName>
    </submittedName>
</protein>
<accession>A0A6A3KB31</accession>
<evidence type="ECO:0000313" key="3">
    <source>
        <dbReference type="EMBL" id="KAE9318399.1"/>
    </source>
</evidence>